<dbReference type="Gene3D" id="3.30.750.24">
    <property type="entry name" value="STAS domain"/>
    <property type="match status" value="1"/>
</dbReference>
<feature type="domain" description="STAS" evidence="2">
    <location>
        <begin position="180"/>
        <end position="291"/>
    </location>
</feature>
<name>A6FYN1_9BACT</name>
<dbReference type="Proteomes" id="UP000005801">
    <property type="component" value="Unassembled WGS sequence"/>
</dbReference>
<dbReference type="Pfam" id="PF01740">
    <property type="entry name" value="STAS"/>
    <property type="match status" value="1"/>
</dbReference>
<dbReference type="AlphaFoldDB" id="A6FYN1"/>
<dbReference type="InterPro" id="IPR002645">
    <property type="entry name" value="STAS_dom"/>
</dbReference>
<dbReference type="InterPro" id="IPR051932">
    <property type="entry name" value="Bact_StressResp_Reg"/>
</dbReference>
<dbReference type="OrthoDB" id="5506858at2"/>
<feature type="domain" description="PAC" evidence="1">
    <location>
        <begin position="119"/>
        <end position="171"/>
    </location>
</feature>
<evidence type="ECO:0000259" key="2">
    <source>
        <dbReference type="PROSITE" id="PS50801"/>
    </source>
</evidence>
<dbReference type="SUPFAM" id="SSF55785">
    <property type="entry name" value="PYP-like sensor domain (PAS domain)"/>
    <property type="match status" value="1"/>
</dbReference>
<dbReference type="PROSITE" id="PS50113">
    <property type="entry name" value="PAC"/>
    <property type="match status" value="1"/>
</dbReference>
<dbReference type="GO" id="GO:0016301">
    <property type="term" value="F:kinase activity"/>
    <property type="evidence" value="ECO:0007669"/>
    <property type="project" value="UniProtKB-KW"/>
</dbReference>
<dbReference type="SMART" id="SM00086">
    <property type="entry name" value="PAC"/>
    <property type="match status" value="1"/>
</dbReference>
<dbReference type="Gene3D" id="3.30.450.20">
    <property type="entry name" value="PAS domain"/>
    <property type="match status" value="1"/>
</dbReference>
<gene>
    <name evidence="3" type="ORF">PPSIR1_40505</name>
</gene>
<proteinExistence type="predicted"/>
<accession>A6FYN1</accession>
<dbReference type="InterPro" id="IPR013655">
    <property type="entry name" value="PAS_fold_3"/>
</dbReference>
<dbReference type="InterPro" id="IPR000014">
    <property type="entry name" value="PAS"/>
</dbReference>
<dbReference type="SUPFAM" id="SSF52091">
    <property type="entry name" value="SpoIIaa-like"/>
    <property type="match status" value="1"/>
</dbReference>
<dbReference type="STRING" id="391625.PPSIR1_40505"/>
<dbReference type="InterPro" id="IPR036513">
    <property type="entry name" value="STAS_dom_sf"/>
</dbReference>
<dbReference type="eggNOG" id="COG2202">
    <property type="taxonomic scope" value="Bacteria"/>
</dbReference>
<comment type="caution">
    <text evidence="3">The sequence shown here is derived from an EMBL/GenBank/DDBJ whole genome shotgun (WGS) entry which is preliminary data.</text>
</comment>
<reference evidence="3 4" key="1">
    <citation type="submission" date="2007-06" db="EMBL/GenBank/DDBJ databases">
        <authorList>
            <person name="Shimkets L."/>
            <person name="Ferriera S."/>
            <person name="Johnson J."/>
            <person name="Kravitz S."/>
            <person name="Beeson K."/>
            <person name="Sutton G."/>
            <person name="Rogers Y.-H."/>
            <person name="Friedman R."/>
            <person name="Frazier M."/>
            <person name="Venter J.C."/>
        </authorList>
    </citation>
    <scope>NUCLEOTIDE SEQUENCE [LARGE SCALE GENOMIC DNA]</scope>
    <source>
        <strain evidence="3 4">SIR-1</strain>
    </source>
</reference>
<sequence>MGGFLDAVLAGEPVEPLDESGDGVVASIAAKLNELSGRIFGGPADRALFSHGPVVVFRWRNEEGWPVEFVSGNVEALTGYPTEEFASGRLPYASLIHADDIERVGREVADNSASAAWFEHAPYRLRHSDGEWLWIYDYTVVLRDGQGAATHFYGYIMDISERVANDELIRAQLETIDNLGTPLVQVWEGVLTVPLIGPLNANRAAAVTEALVERVSQAQVRSAILDLTGVEAIDASTVLHIDRLIRAVALLGCECVLSGVSPMIAQTMVSLEVDFGKLRVFQSLAAALRVLVGPTPR</sequence>
<dbReference type="CDD" id="cd00130">
    <property type="entry name" value="PAS"/>
    <property type="match status" value="1"/>
</dbReference>
<evidence type="ECO:0000259" key="1">
    <source>
        <dbReference type="PROSITE" id="PS50113"/>
    </source>
</evidence>
<dbReference type="Pfam" id="PF08447">
    <property type="entry name" value="PAS_3"/>
    <property type="match status" value="1"/>
</dbReference>
<dbReference type="InterPro" id="IPR000700">
    <property type="entry name" value="PAS-assoc_C"/>
</dbReference>
<dbReference type="InterPro" id="IPR001610">
    <property type="entry name" value="PAC"/>
</dbReference>
<dbReference type="NCBIfam" id="TIGR00229">
    <property type="entry name" value="sensory_box"/>
    <property type="match status" value="1"/>
</dbReference>
<dbReference type="PROSITE" id="PS50801">
    <property type="entry name" value="STAS"/>
    <property type="match status" value="1"/>
</dbReference>
<organism evidence="3 4">
    <name type="scientific">Plesiocystis pacifica SIR-1</name>
    <dbReference type="NCBI Taxonomy" id="391625"/>
    <lineage>
        <taxon>Bacteria</taxon>
        <taxon>Pseudomonadati</taxon>
        <taxon>Myxococcota</taxon>
        <taxon>Polyangia</taxon>
        <taxon>Nannocystales</taxon>
        <taxon>Nannocystaceae</taxon>
        <taxon>Plesiocystis</taxon>
    </lineage>
</organism>
<keyword evidence="4" id="KW-1185">Reference proteome</keyword>
<dbReference type="RefSeq" id="WP_006969580.1">
    <property type="nucleotide sequence ID" value="NZ_ABCS01000004.1"/>
</dbReference>
<evidence type="ECO:0000313" key="4">
    <source>
        <dbReference type="Proteomes" id="UP000005801"/>
    </source>
</evidence>
<dbReference type="PANTHER" id="PTHR33745">
    <property type="entry name" value="RSBT ANTAGONIST PROTEIN RSBS-RELATED"/>
    <property type="match status" value="1"/>
</dbReference>
<keyword evidence="3" id="KW-0808">Transferase</keyword>
<dbReference type="CDD" id="cd07041">
    <property type="entry name" value="STAS_RsbR_RsbS_like"/>
    <property type="match status" value="1"/>
</dbReference>
<protein>
    <submittedName>
        <fullName evidence="3">Signal-transducing histidine kinase PAS/PAC domain protein</fullName>
    </submittedName>
</protein>
<dbReference type="InterPro" id="IPR035965">
    <property type="entry name" value="PAS-like_dom_sf"/>
</dbReference>
<evidence type="ECO:0000313" key="3">
    <source>
        <dbReference type="EMBL" id="EDM81303.1"/>
    </source>
</evidence>
<dbReference type="EMBL" id="ABCS01000004">
    <property type="protein sequence ID" value="EDM81303.1"/>
    <property type="molecule type" value="Genomic_DNA"/>
</dbReference>
<keyword evidence="3" id="KW-0418">Kinase</keyword>
<dbReference type="eggNOG" id="COG1366">
    <property type="taxonomic scope" value="Bacteria"/>
</dbReference>